<dbReference type="InterPro" id="IPR006035">
    <property type="entry name" value="Ureohydrolase"/>
</dbReference>
<dbReference type="PANTHER" id="PTHR11358">
    <property type="entry name" value="ARGINASE/AGMATINASE"/>
    <property type="match status" value="1"/>
</dbReference>
<dbReference type="InterPro" id="IPR023696">
    <property type="entry name" value="Ureohydrolase_dom_sf"/>
</dbReference>
<dbReference type="GO" id="GO:0008783">
    <property type="term" value="F:agmatinase activity"/>
    <property type="evidence" value="ECO:0007669"/>
    <property type="project" value="TreeGrafter"/>
</dbReference>
<dbReference type="Pfam" id="PF00491">
    <property type="entry name" value="Arginase"/>
    <property type="match status" value="1"/>
</dbReference>
<accession>A0A0F9G249</accession>
<organism evidence="3">
    <name type="scientific">marine sediment metagenome</name>
    <dbReference type="NCBI Taxonomy" id="412755"/>
    <lineage>
        <taxon>unclassified sequences</taxon>
        <taxon>metagenomes</taxon>
        <taxon>ecological metagenomes</taxon>
    </lineage>
</organism>
<dbReference type="PROSITE" id="PS51409">
    <property type="entry name" value="ARGINASE_2"/>
    <property type="match status" value="1"/>
</dbReference>
<dbReference type="AlphaFoldDB" id="A0A0F9G249"/>
<dbReference type="PANTHER" id="PTHR11358:SF26">
    <property type="entry name" value="GUANIDINO ACID HYDROLASE, MITOCHONDRIAL"/>
    <property type="match status" value="1"/>
</dbReference>
<keyword evidence="1" id="KW-0479">Metal-binding</keyword>
<dbReference type="Gene3D" id="3.40.800.10">
    <property type="entry name" value="Ureohydrolase domain"/>
    <property type="match status" value="1"/>
</dbReference>
<dbReference type="GO" id="GO:0046872">
    <property type="term" value="F:metal ion binding"/>
    <property type="evidence" value="ECO:0007669"/>
    <property type="project" value="UniProtKB-KW"/>
</dbReference>
<comment type="caution">
    <text evidence="3">The sequence shown here is derived from an EMBL/GenBank/DDBJ whole genome shotgun (WGS) entry which is preliminary data.</text>
</comment>
<evidence type="ECO:0000256" key="1">
    <source>
        <dbReference type="ARBA" id="ARBA00022723"/>
    </source>
</evidence>
<evidence type="ECO:0008006" key="4">
    <source>
        <dbReference type="Google" id="ProtNLM"/>
    </source>
</evidence>
<feature type="non-terminal residue" evidence="3">
    <location>
        <position position="1"/>
    </location>
</feature>
<gene>
    <name evidence="3" type="ORF">LCGC14_2234960</name>
</gene>
<dbReference type="GO" id="GO:0033389">
    <property type="term" value="P:putrescine biosynthetic process from arginine, via agmatine"/>
    <property type="evidence" value="ECO:0007669"/>
    <property type="project" value="TreeGrafter"/>
</dbReference>
<reference evidence="3" key="1">
    <citation type="journal article" date="2015" name="Nature">
        <title>Complex archaea that bridge the gap between prokaryotes and eukaryotes.</title>
        <authorList>
            <person name="Spang A."/>
            <person name="Saw J.H."/>
            <person name="Jorgensen S.L."/>
            <person name="Zaremba-Niedzwiedzka K."/>
            <person name="Martijn J."/>
            <person name="Lind A.E."/>
            <person name="van Eijk R."/>
            <person name="Schleper C."/>
            <person name="Guy L."/>
            <person name="Ettema T.J."/>
        </authorList>
    </citation>
    <scope>NUCLEOTIDE SEQUENCE</scope>
</reference>
<evidence type="ECO:0000256" key="2">
    <source>
        <dbReference type="ARBA" id="ARBA00022801"/>
    </source>
</evidence>
<dbReference type="SUPFAM" id="SSF52768">
    <property type="entry name" value="Arginase/deacetylase"/>
    <property type="match status" value="1"/>
</dbReference>
<dbReference type="EMBL" id="LAZR01030151">
    <property type="protein sequence ID" value="KKL57482.1"/>
    <property type="molecule type" value="Genomic_DNA"/>
</dbReference>
<protein>
    <recommendedName>
        <fullName evidence="4">Agmatinase</fullName>
    </recommendedName>
</protein>
<proteinExistence type="predicted"/>
<keyword evidence="2" id="KW-0378">Hydrolase</keyword>
<sequence length="200" mass="21485">VPIVLGGDDSIPISFFRAYKGLGVFTVVQVDAHIDWRHEINGITQGPSSTMRRVSEMAWIDRLIQVGMRGVGSARMEEVAAAKAYGAEIITAKEVHDGGVDQVLALVPDGAACLLTIDCDGLDPSIMPGVNAPVPGGLTYRQVIDLVHGLTKKVCLKGFDLVELMPKNDVNGIAALTAVRIIFNLIGSLVRSKYFVKRTD</sequence>
<name>A0A0F9G249_9ZZZZ</name>
<evidence type="ECO:0000313" key="3">
    <source>
        <dbReference type="EMBL" id="KKL57482.1"/>
    </source>
</evidence>